<name>A0A0L0CKF1_LUCCU</name>
<dbReference type="Proteomes" id="UP000037069">
    <property type="component" value="Unassembled WGS sequence"/>
</dbReference>
<dbReference type="STRING" id="7375.A0A0L0CKF1"/>
<sequence>MDSLDKIKNLLDSCLLPQLQHDLDSIPIEREHFTTYHECLELQLPLLYDWIQQQPNIFVWNDEEKGAKLEIKTKLIVLLCEITSSNTIYQLNRKDLISNAERVLQNTAKLTNELDESLFKYYEDKLHKDKWKRQLGAVNGFVKYLEYRFNNALDHDSKMSQKFLMFCLSVALNVRTCYETHYKTLSTIIFLIMLQQGANDDIISMNIHSVIYDAVFKDISIMDSILFINKQWFCLIKCLDFYTNFDSFTWNYLDDMMEVLLRNISLAPDNAASMCLLKFINKLIVYFTLNHKEFEDFLLQDLRQMENLNECRLLANANTSYTCYRWAKSILQMFIIESHKLMQTIENAQQLLQEMHKIYILAILPIKLSVIETHLIIFLNKFIAVLMEVIKVHQTKPDIMPVITSLLETFNYHLNNSDITEKLQRIQQNLVGLLKTESFKKYTTI</sequence>
<accession>A0A0L0CKF1</accession>
<keyword evidence="2" id="KW-1185">Reference proteome</keyword>
<evidence type="ECO:0000313" key="1">
    <source>
        <dbReference type="EMBL" id="KNC32740.1"/>
    </source>
</evidence>
<evidence type="ECO:0000313" key="2">
    <source>
        <dbReference type="Proteomes" id="UP000037069"/>
    </source>
</evidence>
<proteinExistence type="predicted"/>
<protein>
    <submittedName>
        <fullName evidence="1">Uncharacterized protein</fullName>
    </submittedName>
</protein>
<comment type="caution">
    <text evidence="1">The sequence shown here is derived from an EMBL/GenBank/DDBJ whole genome shotgun (WGS) entry which is preliminary data.</text>
</comment>
<dbReference type="AlphaFoldDB" id="A0A0L0CKF1"/>
<dbReference type="EMBL" id="JRES01000280">
    <property type="protein sequence ID" value="KNC32740.1"/>
    <property type="molecule type" value="Genomic_DNA"/>
</dbReference>
<dbReference type="OMA" id="ECLVAHE"/>
<reference evidence="1 2" key="1">
    <citation type="journal article" date="2015" name="Nat. Commun.">
        <title>Lucilia cuprina genome unlocks parasitic fly biology to underpin future interventions.</title>
        <authorList>
            <person name="Anstead C.A."/>
            <person name="Korhonen P.K."/>
            <person name="Young N.D."/>
            <person name="Hall R.S."/>
            <person name="Jex A.R."/>
            <person name="Murali S.C."/>
            <person name="Hughes D.S."/>
            <person name="Lee S.F."/>
            <person name="Perry T."/>
            <person name="Stroehlein A.J."/>
            <person name="Ansell B.R."/>
            <person name="Breugelmans B."/>
            <person name="Hofmann A."/>
            <person name="Qu J."/>
            <person name="Dugan S."/>
            <person name="Lee S.L."/>
            <person name="Chao H."/>
            <person name="Dinh H."/>
            <person name="Han Y."/>
            <person name="Doddapaneni H.V."/>
            <person name="Worley K.C."/>
            <person name="Muzny D.M."/>
            <person name="Ioannidis P."/>
            <person name="Waterhouse R.M."/>
            <person name="Zdobnov E.M."/>
            <person name="James P.J."/>
            <person name="Bagnall N.H."/>
            <person name="Kotze A.C."/>
            <person name="Gibbs R.A."/>
            <person name="Richards S."/>
            <person name="Batterham P."/>
            <person name="Gasser R.B."/>
        </authorList>
    </citation>
    <scope>NUCLEOTIDE SEQUENCE [LARGE SCALE GENOMIC DNA]</scope>
    <source>
        <strain evidence="1 2">LS</strain>
        <tissue evidence="1">Full body</tissue>
    </source>
</reference>
<organism evidence="1 2">
    <name type="scientific">Lucilia cuprina</name>
    <name type="common">Green bottle fly</name>
    <name type="synonym">Australian sheep blowfly</name>
    <dbReference type="NCBI Taxonomy" id="7375"/>
    <lineage>
        <taxon>Eukaryota</taxon>
        <taxon>Metazoa</taxon>
        <taxon>Ecdysozoa</taxon>
        <taxon>Arthropoda</taxon>
        <taxon>Hexapoda</taxon>
        <taxon>Insecta</taxon>
        <taxon>Pterygota</taxon>
        <taxon>Neoptera</taxon>
        <taxon>Endopterygota</taxon>
        <taxon>Diptera</taxon>
        <taxon>Brachycera</taxon>
        <taxon>Muscomorpha</taxon>
        <taxon>Oestroidea</taxon>
        <taxon>Calliphoridae</taxon>
        <taxon>Luciliinae</taxon>
        <taxon>Lucilia</taxon>
    </lineage>
</organism>
<gene>
    <name evidence="1" type="ORF">FF38_03809</name>
</gene>
<dbReference type="OrthoDB" id="7785428at2759"/>